<evidence type="ECO:0000256" key="1">
    <source>
        <dbReference type="SAM" id="SignalP"/>
    </source>
</evidence>
<dbReference type="RefSeq" id="WP_133200234.1">
    <property type="nucleotide sequence ID" value="NZ_JBHUCW010000026.1"/>
</dbReference>
<gene>
    <name evidence="2" type="ORF">EYW47_39560</name>
</gene>
<sequence>MRTLVVAAYLSMFVKRSCYAAMLLGCLTSPVMAQEPVSAPTTPSAPTTAAPIYKVGDTWTLLWERADSKPGTPFVLTVVAVTEKQTTLSSSWNGAPSKEVDYDNQANMTRDGNGTTYEPSNGYLSFPMTVGKIWDFHHIRRFTSGTLDVSGHAEVVAFGRVQVPAGSFDAYKIESRGTNAKQLDRLYSAPFSATYWYAPSVKKIIKEVYTLYLNDQAETHNIELAAFKLAP</sequence>
<comment type="caution">
    <text evidence="2">The sequence shown here is derived from an EMBL/GenBank/DDBJ whole genome shotgun (WGS) entry which is preliminary data.</text>
</comment>
<dbReference type="Proteomes" id="UP000295722">
    <property type="component" value="Unassembled WGS sequence"/>
</dbReference>
<proteinExistence type="predicted"/>
<feature type="signal peptide" evidence="1">
    <location>
        <begin position="1"/>
        <end position="33"/>
    </location>
</feature>
<protein>
    <submittedName>
        <fullName evidence="2">Uncharacterized protein</fullName>
    </submittedName>
</protein>
<dbReference type="EMBL" id="SMRP01000055">
    <property type="protein sequence ID" value="TDG16862.1"/>
    <property type="molecule type" value="Genomic_DNA"/>
</dbReference>
<reference evidence="2 3" key="1">
    <citation type="submission" date="2019-03" db="EMBL/GenBank/DDBJ databases">
        <title>Paraburkholderia sp. 4M-K11, isolated from subtropical forest soil.</title>
        <authorList>
            <person name="Gao Z.-H."/>
            <person name="Qiu L.-H."/>
        </authorList>
    </citation>
    <scope>NUCLEOTIDE SEQUENCE [LARGE SCALE GENOMIC DNA]</scope>
    <source>
        <strain evidence="2 3">4M-K11</strain>
    </source>
</reference>
<organism evidence="2 3">
    <name type="scientific">Paraburkholderia silviterrae</name>
    <dbReference type="NCBI Taxonomy" id="2528715"/>
    <lineage>
        <taxon>Bacteria</taxon>
        <taxon>Pseudomonadati</taxon>
        <taxon>Pseudomonadota</taxon>
        <taxon>Betaproteobacteria</taxon>
        <taxon>Burkholderiales</taxon>
        <taxon>Burkholderiaceae</taxon>
        <taxon>Paraburkholderia</taxon>
    </lineage>
</organism>
<evidence type="ECO:0000313" key="2">
    <source>
        <dbReference type="EMBL" id="TDG16862.1"/>
    </source>
</evidence>
<keyword evidence="1" id="KW-0732">Signal</keyword>
<dbReference type="Gene3D" id="2.40.360.20">
    <property type="match status" value="1"/>
</dbReference>
<evidence type="ECO:0000313" key="3">
    <source>
        <dbReference type="Proteomes" id="UP000295722"/>
    </source>
</evidence>
<dbReference type="AlphaFoldDB" id="A0A4V2ZXT4"/>
<accession>A0A4V2ZXT4</accession>
<keyword evidence="3" id="KW-1185">Reference proteome</keyword>
<feature type="chain" id="PRO_5020446924" evidence="1">
    <location>
        <begin position="34"/>
        <end position="231"/>
    </location>
</feature>
<name>A0A4V2ZXT4_9BURK</name>
<dbReference type="OrthoDB" id="574237at2"/>